<keyword evidence="3" id="KW-1185">Reference proteome</keyword>
<dbReference type="Proteomes" id="UP000765509">
    <property type="component" value="Unassembled WGS sequence"/>
</dbReference>
<feature type="region of interest" description="Disordered" evidence="1">
    <location>
        <begin position="173"/>
        <end position="194"/>
    </location>
</feature>
<feature type="compositionally biased region" description="Basic and acidic residues" evidence="1">
    <location>
        <begin position="173"/>
        <end position="183"/>
    </location>
</feature>
<protein>
    <submittedName>
        <fullName evidence="2">Uncharacterized protein</fullName>
    </submittedName>
</protein>
<comment type="caution">
    <text evidence="2">The sequence shown here is derived from an EMBL/GenBank/DDBJ whole genome shotgun (WGS) entry which is preliminary data.</text>
</comment>
<evidence type="ECO:0000313" key="3">
    <source>
        <dbReference type="Proteomes" id="UP000765509"/>
    </source>
</evidence>
<dbReference type="AlphaFoldDB" id="A0A9Q3B8Y5"/>
<gene>
    <name evidence="2" type="ORF">O181_000472</name>
</gene>
<sequence>MKHGRQKILTKLPLTRTRNKFPEGFSQRDIFQRHHQIHQKVESEQEAQTPGGKGRNYQRDQRYYPIYGREMKTERSYTYSFSLTGNGKSAQLLGGFKPLRIHKVSGQESPLFQIPSSFQDKERIKRKEKYLFHLEAERVRPNDPKIAGTSEVSTQEQEIFVITFCRTSSPTIRKDISTQHEHNILTPDSTRSSS</sequence>
<accession>A0A9Q3B8Y5</accession>
<name>A0A9Q3B8Y5_9BASI</name>
<organism evidence="2 3">
    <name type="scientific">Austropuccinia psidii MF-1</name>
    <dbReference type="NCBI Taxonomy" id="1389203"/>
    <lineage>
        <taxon>Eukaryota</taxon>
        <taxon>Fungi</taxon>
        <taxon>Dikarya</taxon>
        <taxon>Basidiomycota</taxon>
        <taxon>Pucciniomycotina</taxon>
        <taxon>Pucciniomycetes</taxon>
        <taxon>Pucciniales</taxon>
        <taxon>Sphaerophragmiaceae</taxon>
        <taxon>Austropuccinia</taxon>
    </lineage>
</organism>
<evidence type="ECO:0000313" key="2">
    <source>
        <dbReference type="EMBL" id="MBW0460757.1"/>
    </source>
</evidence>
<evidence type="ECO:0000256" key="1">
    <source>
        <dbReference type="SAM" id="MobiDB-lite"/>
    </source>
</evidence>
<proteinExistence type="predicted"/>
<dbReference type="EMBL" id="AVOT02000055">
    <property type="protein sequence ID" value="MBW0460757.1"/>
    <property type="molecule type" value="Genomic_DNA"/>
</dbReference>
<feature type="region of interest" description="Disordered" evidence="1">
    <location>
        <begin position="38"/>
        <end position="58"/>
    </location>
</feature>
<reference evidence="2" key="1">
    <citation type="submission" date="2021-03" db="EMBL/GenBank/DDBJ databases">
        <title>Draft genome sequence of rust myrtle Austropuccinia psidii MF-1, a brazilian biotype.</title>
        <authorList>
            <person name="Quecine M.C."/>
            <person name="Pachon D.M.R."/>
            <person name="Bonatelli M.L."/>
            <person name="Correr F.H."/>
            <person name="Franceschini L.M."/>
            <person name="Leite T.F."/>
            <person name="Margarido G.R.A."/>
            <person name="Almeida C.A."/>
            <person name="Ferrarezi J.A."/>
            <person name="Labate C.A."/>
        </authorList>
    </citation>
    <scope>NUCLEOTIDE SEQUENCE</scope>
    <source>
        <strain evidence="2">MF-1</strain>
    </source>
</reference>